<comment type="similarity">
    <text evidence="14">Belongs to the MurCDEF family.</text>
</comment>
<comment type="catalytic activity">
    <reaction evidence="13 14">
        <text>UDP-N-acetyl-alpha-D-muramate + L-alanine + ATP = UDP-N-acetyl-alpha-D-muramoyl-L-alanine + ADP + phosphate + H(+)</text>
        <dbReference type="Rhea" id="RHEA:23372"/>
        <dbReference type="ChEBI" id="CHEBI:15378"/>
        <dbReference type="ChEBI" id="CHEBI:30616"/>
        <dbReference type="ChEBI" id="CHEBI:43474"/>
        <dbReference type="ChEBI" id="CHEBI:57972"/>
        <dbReference type="ChEBI" id="CHEBI:70757"/>
        <dbReference type="ChEBI" id="CHEBI:83898"/>
        <dbReference type="ChEBI" id="CHEBI:456216"/>
        <dbReference type="EC" id="6.3.2.8"/>
    </reaction>
</comment>
<feature type="binding site" evidence="14">
    <location>
        <begin position="109"/>
        <end position="115"/>
    </location>
    <ligand>
        <name>ATP</name>
        <dbReference type="ChEBI" id="CHEBI:30616"/>
    </ligand>
</feature>
<keyword evidence="6 14" id="KW-0132">Cell division</keyword>
<name>D7CY87_TRURR</name>
<dbReference type="Pfam" id="PF08245">
    <property type="entry name" value="Mur_ligase_M"/>
    <property type="match status" value="1"/>
</dbReference>
<keyword evidence="10 14" id="KW-0573">Peptidoglycan synthesis</keyword>
<feature type="domain" description="Mur ligase central" evidence="17">
    <location>
        <begin position="107"/>
        <end position="290"/>
    </location>
</feature>
<reference evidence="19" key="1">
    <citation type="submission" date="2010-05" db="EMBL/GenBank/DDBJ databases">
        <title>The complete genome of Truepera radiovictris DSM 17093.</title>
        <authorList>
            <consortium name="US DOE Joint Genome Institute (JGI-PGF)"/>
            <person name="Lucas S."/>
            <person name="Copeland A."/>
            <person name="Lapidus A."/>
            <person name="Glavina del Rio T."/>
            <person name="Dalin E."/>
            <person name="Tice H."/>
            <person name="Bruce D."/>
            <person name="Goodwin L."/>
            <person name="Pitluck S."/>
            <person name="Kyrpides N."/>
            <person name="Mavromatis K."/>
            <person name="Ovchinnikova G."/>
            <person name="Munk A.C."/>
            <person name="Detter J.C."/>
            <person name="Han C."/>
            <person name="Tapia R."/>
            <person name="Land M."/>
            <person name="Hauser L."/>
            <person name="Markowitz V."/>
            <person name="Cheng J.-F."/>
            <person name="Hugenholtz P."/>
            <person name="Woyke T."/>
            <person name="Wu D."/>
            <person name="Tindall B."/>
            <person name="Pomrenke H.G."/>
            <person name="Brambilla E."/>
            <person name="Klenk H.-P."/>
            <person name="Eisen J.A."/>
        </authorList>
    </citation>
    <scope>NUCLEOTIDE SEQUENCE [LARGE SCALE GENOMIC DNA]</scope>
    <source>
        <strain evidence="19">DSM 17093 / CIP 108686 / LMG 22925 / RQ-24</strain>
    </source>
</reference>
<dbReference type="eggNOG" id="COG0773">
    <property type="taxonomic scope" value="Bacteria"/>
</dbReference>
<comment type="subcellular location">
    <subcellularLocation>
        <location evidence="1 14">Cytoplasm</location>
    </subcellularLocation>
</comment>
<evidence type="ECO:0000259" key="16">
    <source>
        <dbReference type="Pfam" id="PF02875"/>
    </source>
</evidence>
<evidence type="ECO:0000313" key="18">
    <source>
        <dbReference type="EMBL" id="ADI14726.1"/>
    </source>
</evidence>
<dbReference type="EMBL" id="CP002049">
    <property type="protein sequence ID" value="ADI14726.1"/>
    <property type="molecule type" value="Genomic_DNA"/>
</dbReference>
<keyword evidence="5 14" id="KW-0436">Ligase</keyword>
<dbReference type="InterPro" id="IPR005758">
    <property type="entry name" value="UDP-N-AcMur_Ala_ligase_MurC"/>
</dbReference>
<keyword evidence="19" id="KW-1185">Reference proteome</keyword>
<dbReference type="UniPathway" id="UPA00219"/>
<dbReference type="GO" id="GO:0051301">
    <property type="term" value="P:cell division"/>
    <property type="evidence" value="ECO:0007669"/>
    <property type="project" value="UniProtKB-KW"/>
</dbReference>
<evidence type="ECO:0000256" key="8">
    <source>
        <dbReference type="ARBA" id="ARBA00022840"/>
    </source>
</evidence>
<evidence type="ECO:0000259" key="17">
    <source>
        <dbReference type="Pfam" id="PF08245"/>
    </source>
</evidence>
<evidence type="ECO:0000256" key="1">
    <source>
        <dbReference type="ARBA" id="ARBA00004496"/>
    </source>
</evidence>
<dbReference type="InterPro" id="IPR036565">
    <property type="entry name" value="Mur-like_cat_sf"/>
</dbReference>
<feature type="domain" description="Mur ligase N-terminal catalytic" evidence="15">
    <location>
        <begin position="4"/>
        <end position="102"/>
    </location>
</feature>
<evidence type="ECO:0000256" key="4">
    <source>
        <dbReference type="ARBA" id="ARBA00022490"/>
    </source>
</evidence>
<keyword evidence="9 14" id="KW-0133">Cell shape</keyword>
<accession>D7CY87</accession>
<evidence type="ECO:0000256" key="5">
    <source>
        <dbReference type="ARBA" id="ARBA00022598"/>
    </source>
</evidence>
<keyword evidence="8 14" id="KW-0067">ATP-binding</keyword>
<protein>
    <recommendedName>
        <fullName evidence="3 14">UDP-N-acetylmuramate--L-alanine ligase</fullName>
        <ecNumber evidence="3 14">6.3.2.8</ecNumber>
    </recommendedName>
    <alternativeName>
        <fullName evidence="14">UDP-N-acetylmuramoyl-L-alanine synthetase</fullName>
    </alternativeName>
</protein>
<evidence type="ECO:0000256" key="12">
    <source>
        <dbReference type="ARBA" id="ARBA00023316"/>
    </source>
</evidence>
<keyword evidence="4 14" id="KW-0963">Cytoplasm</keyword>
<dbReference type="GO" id="GO:0005737">
    <property type="term" value="C:cytoplasm"/>
    <property type="evidence" value="ECO:0007669"/>
    <property type="project" value="UniProtKB-SubCell"/>
</dbReference>
<dbReference type="RefSeq" id="WP_013178094.1">
    <property type="nucleotide sequence ID" value="NC_014221.1"/>
</dbReference>
<dbReference type="InterPro" id="IPR036615">
    <property type="entry name" value="Mur_ligase_C_dom_sf"/>
</dbReference>
<dbReference type="InterPro" id="IPR050061">
    <property type="entry name" value="MurCDEF_pg_biosynth"/>
</dbReference>
<dbReference type="PANTHER" id="PTHR43445">
    <property type="entry name" value="UDP-N-ACETYLMURAMATE--L-ALANINE LIGASE-RELATED"/>
    <property type="match status" value="1"/>
</dbReference>
<dbReference type="OrthoDB" id="9804126at2"/>
<gene>
    <name evidence="14" type="primary">murC</name>
    <name evidence="18" type="ordered locus">Trad_1607</name>
</gene>
<dbReference type="SUPFAM" id="SSF53244">
    <property type="entry name" value="MurD-like peptide ligases, peptide-binding domain"/>
    <property type="match status" value="1"/>
</dbReference>
<comment type="pathway">
    <text evidence="2 14">Cell wall biogenesis; peptidoglycan biosynthesis.</text>
</comment>
<dbReference type="InterPro" id="IPR013221">
    <property type="entry name" value="Mur_ligase_cen"/>
</dbReference>
<dbReference type="EC" id="6.3.2.8" evidence="3 14"/>
<dbReference type="STRING" id="649638.Trad_1607"/>
<evidence type="ECO:0000256" key="6">
    <source>
        <dbReference type="ARBA" id="ARBA00022618"/>
    </source>
</evidence>
<dbReference type="NCBIfam" id="TIGR01082">
    <property type="entry name" value="murC"/>
    <property type="match status" value="1"/>
</dbReference>
<dbReference type="GO" id="GO:0071555">
    <property type="term" value="P:cell wall organization"/>
    <property type="evidence" value="ECO:0007669"/>
    <property type="project" value="UniProtKB-KW"/>
</dbReference>
<evidence type="ECO:0000256" key="2">
    <source>
        <dbReference type="ARBA" id="ARBA00004752"/>
    </source>
</evidence>
<evidence type="ECO:0000256" key="10">
    <source>
        <dbReference type="ARBA" id="ARBA00022984"/>
    </source>
</evidence>
<keyword evidence="11 14" id="KW-0131">Cell cycle</keyword>
<dbReference type="Proteomes" id="UP000000379">
    <property type="component" value="Chromosome"/>
</dbReference>
<dbReference type="InterPro" id="IPR004101">
    <property type="entry name" value="Mur_ligase_C"/>
</dbReference>
<dbReference type="Gene3D" id="3.40.50.720">
    <property type="entry name" value="NAD(P)-binding Rossmann-like Domain"/>
    <property type="match status" value="1"/>
</dbReference>
<feature type="domain" description="Mur ligase C-terminal" evidence="16">
    <location>
        <begin position="312"/>
        <end position="439"/>
    </location>
</feature>
<evidence type="ECO:0000256" key="14">
    <source>
        <dbReference type="HAMAP-Rule" id="MF_00046"/>
    </source>
</evidence>
<dbReference type="Pfam" id="PF01225">
    <property type="entry name" value="Mur_ligase"/>
    <property type="match status" value="1"/>
</dbReference>
<dbReference type="SUPFAM" id="SSF51984">
    <property type="entry name" value="MurCD N-terminal domain"/>
    <property type="match status" value="1"/>
</dbReference>
<dbReference type="GO" id="GO:0008360">
    <property type="term" value="P:regulation of cell shape"/>
    <property type="evidence" value="ECO:0007669"/>
    <property type="project" value="UniProtKB-KW"/>
</dbReference>
<dbReference type="GO" id="GO:0009252">
    <property type="term" value="P:peptidoglycan biosynthetic process"/>
    <property type="evidence" value="ECO:0007669"/>
    <property type="project" value="UniProtKB-UniRule"/>
</dbReference>
<evidence type="ECO:0000256" key="11">
    <source>
        <dbReference type="ARBA" id="ARBA00023306"/>
    </source>
</evidence>
<organism evidence="18 19">
    <name type="scientific">Truepera radiovictrix (strain DSM 17093 / CIP 108686 / LMG 22925 / RQ-24)</name>
    <dbReference type="NCBI Taxonomy" id="649638"/>
    <lineage>
        <taxon>Bacteria</taxon>
        <taxon>Thermotogati</taxon>
        <taxon>Deinococcota</taxon>
        <taxon>Deinococci</taxon>
        <taxon>Trueperales</taxon>
        <taxon>Trueperaceae</taxon>
        <taxon>Truepera</taxon>
    </lineage>
</organism>
<dbReference type="HAMAP" id="MF_00046">
    <property type="entry name" value="MurC"/>
    <property type="match status" value="1"/>
</dbReference>
<dbReference type="GO" id="GO:0005524">
    <property type="term" value="F:ATP binding"/>
    <property type="evidence" value="ECO:0007669"/>
    <property type="project" value="UniProtKB-UniRule"/>
</dbReference>
<evidence type="ECO:0000256" key="3">
    <source>
        <dbReference type="ARBA" id="ARBA00012211"/>
    </source>
</evidence>
<comment type="function">
    <text evidence="14">Cell wall formation.</text>
</comment>
<dbReference type="GO" id="GO:0008763">
    <property type="term" value="F:UDP-N-acetylmuramate-L-alanine ligase activity"/>
    <property type="evidence" value="ECO:0007669"/>
    <property type="project" value="UniProtKB-UniRule"/>
</dbReference>
<evidence type="ECO:0000313" key="19">
    <source>
        <dbReference type="Proteomes" id="UP000000379"/>
    </source>
</evidence>
<dbReference type="KEGG" id="tra:Trad_1607"/>
<evidence type="ECO:0000259" key="15">
    <source>
        <dbReference type="Pfam" id="PF01225"/>
    </source>
</evidence>
<reference evidence="18 19" key="2">
    <citation type="journal article" date="2011" name="Stand. Genomic Sci.">
        <title>Complete genome sequence of Truepera radiovictrix type strain (RQ-24).</title>
        <authorList>
            <person name="Ivanova N."/>
            <person name="Rohde C."/>
            <person name="Munk C."/>
            <person name="Nolan M."/>
            <person name="Lucas S."/>
            <person name="Del Rio T.G."/>
            <person name="Tice H."/>
            <person name="Deshpande S."/>
            <person name="Cheng J.F."/>
            <person name="Tapia R."/>
            <person name="Han C."/>
            <person name="Goodwin L."/>
            <person name="Pitluck S."/>
            <person name="Liolios K."/>
            <person name="Mavromatis K."/>
            <person name="Mikhailova N."/>
            <person name="Pati A."/>
            <person name="Chen A."/>
            <person name="Palaniappan K."/>
            <person name="Land M."/>
            <person name="Hauser L."/>
            <person name="Chang Y.J."/>
            <person name="Jeffries C.D."/>
            <person name="Brambilla E."/>
            <person name="Rohde M."/>
            <person name="Goker M."/>
            <person name="Tindall B.J."/>
            <person name="Woyke T."/>
            <person name="Bristow J."/>
            <person name="Eisen J.A."/>
            <person name="Markowitz V."/>
            <person name="Hugenholtz P."/>
            <person name="Kyrpides N.C."/>
            <person name="Klenk H.P."/>
            <person name="Lapidus A."/>
        </authorList>
    </citation>
    <scope>NUCLEOTIDE SEQUENCE [LARGE SCALE GENOMIC DNA]</scope>
    <source>
        <strain evidence="19">DSM 17093 / CIP 108686 / LMG 22925 / RQ-24</strain>
    </source>
</reference>
<dbReference type="AlphaFoldDB" id="D7CY87"/>
<keyword evidence="12 14" id="KW-0961">Cell wall biogenesis/degradation</keyword>
<dbReference type="SUPFAM" id="SSF53623">
    <property type="entry name" value="MurD-like peptide ligases, catalytic domain"/>
    <property type="match status" value="1"/>
</dbReference>
<sequence>MKPHLHFMGIAGVGMSGLARWYLADGYRVSGCDALESPELHTLRRQGIEAHLGHDPAHVAHADLLVTSTAIPEAHPEVQAARAQGKRTLRRIELLAELLNRRRSVAVTGTHGKSTTTGMIATLFLKAGCDPSVLVGGHLAALGSNVRYGHGAWIIAEVDESDPGFAALPSELAVVTNLEDDHIAGDFSERRNYHASLEALEAATASFAARSERVLFCADWPSLGPLLGGLPNAVTYGLSEGASYRASVCALSAAGSHFTFHAPHTPPVEVRLLVPGRHNVQNAAAALAAAHLAGLDLKAAAEHLSTFGGVGRRWQRRGSVRGALVIDDYAHHPTEVRVTLEAARHTGRRVRAVLQPHRWVRTARHWPALADAAALADEVLVLEVYGAGEAAIPGVSARRIVERLQAAGTPASFHSAASAQSYLAESLEQNDLVITLGAGDVWEVAEGVVALAGGDDGSA</sequence>
<evidence type="ECO:0000256" key="7">
    <source>
        <dbReference type="ARBA" id="ARBA00022741"/>
    </source>
</evidence>
<dbReference type="Gene3D" id="3.40.1190.10">
    <property type="entry name" value="Mur-like, catalytic domain"/>
    <property type="match status" value="1"/>
</dbReference>
<dbReference type="Gene3D" id="3.90.190.20">
    <property type="entry name" value="Mur ligase, C-terminal domain"/>
    <property type="match status" value="1"/>
</dbReference>
<dbReference type="HOGENOM" id="CLU_028104_2_2_0"/>
<dbReference type="Pfam" id="PF02875">
    <property type="entry name" value="Mur_ligase_C"/>
    <property type="match status" value="1"/>
</dbReference>
<keyword evidence="7 14" id="KW-0547">Nucleotide-binding</keyword>
<dbReference type="PANTHER" id="PTHR43445:SF3">
    <property type="entry name" value="UDP-N-ACETYLMURAMATE--L-ALANINE LIGASE"/>
    <property type="match status" value="1"/>
</dbReference>
<evidence type="ECO:0000256" key="9">
    <source>
        <dbReference type="ARBA" id="ARBA00022960"/>
    </source>
</evidence>
<evidence type="ECO:0000256" key="13">
    <source>
        <dbReference type="ARBA" id="ARBA00047833"/>
    </source>
</evidence>
<proteinExistence type="inferred from homology"/>
<dbReference type="InterPro" id="IPR000713">
    <property type="entry name" value="Mur_ligase_N"/>
</dbReference>